<sequence length="94" mass="11103">MSFTMSLINTLPNINGGRLRTLWYSDNEPTGDYFERLKASMSESESQTSIDYIKRKFLQKRRKDIRDKMTFDLRYSLSDLVQKAIEIESNIVQQ</sequence>
<gene>
    <name evidence="1" type="ORF">ZHD862_LOCUS25623</name>
</gene>
<comment type="caution">
    <text evidence="1">The sequence shown here is derived from an EMBL/GenBank/DDBJ whole genome shotgun (WGS) entry which is preliminary data.</text>
</comment>
<proteinExistence type="predicted"/>
<protein>
    <submittedName>
        <fullName evidence="1">Uncharacterized protein</fullName>
    </submittedName>
</protein>
<dbReference type="Proteomes" id="UP000663864">
    <property type="component" value="Unassembled WGS sequence"/>
</dbReference>
<reference evidence="1" key="1">
    <citation type="submission" date="2021-02" db="EMBL/GenBank/DDBJ databases">
        <authorList>
            <person name="Nowell W R."/>
        </authorList>
    </citation>
    <scope>NUCLEOTIDE SEQUENCE</scope>
</reference>
<dbReference type="EMBL" id="CAJNOT010001845">
    <property type="protein sequence ID" value="CAF1255610.1"/>
    <property type="molecule type" value="Genomic_DNA"/>
</dbReference>
<accession>A0A815AE68</accession>
<evidence type="ECO:0000313" key="1">
    <source>
        <dbReference type="EMBL" id="CAF1255610.1"/>
    </source>
</evidence>
<organism evidence="1 2">
    <name type="scientific">Rotaria sordida</name>
    <dbReference type="NCBI Taxonomy" id="392033"/>
    <lineage>
        <taxon>Eukaryota</taxon>
        <taxon>Metazoa</taxon>
        <taxon>Spiralia</taxon>
        <taxon>Gnathifera</taxon>
        <taxon>Rotifera</taxon>
        <taxon>Eurotatoria</taxon>
        <taxon>Bdelloidea</taxon>
        <taxon>Philodinida</taxon>
        <taxon>Philodinidae</taxon>
        <taxon>Rotaria</taxon>
    </lineage>
</organism>
<name>A0A815AE68_9BILA</name>
<dbReference type="AlphaFoldDB" id="A0A815AE68"/>
<evidence type="ECO:0000313" key="2">
    <source>
        <dbReference type="Proteomes" id="UP000663864"/>
    </source>
</evidence>